<dbReference type="KEGG" id="cmd:B841_00245"/>
<feature type="transmembrane region" description="Helical" evidence="7">
    <location>
        <begin position="186"/>
        <end position="206"/>
    </location>
</feature>
<reference evidence="9 10" key="1">
    <citation type="submission" date="2012-11" db="EMBL/GenBank/DDBJ databases">
        <title>The complete genome sequence of Corynebacterium maris Coryn-1 (=DSM 45190).</title>
        <authorList>
            <person name="Schaffert L."/>
            <person name="Albersmeier A."/>
            <person name="Kalinowski J."/>
            <person name="Ruckert C."/>
        </authorList>
    </citation>
    <scope>NUCLEOTIDE SEQUENCE [LARGE SCALE GENOMIC DNA]</scope>
    <source>
        <strain evidence="10">Coryn-1</strain>
    </source>
</reference>
<dbReference type="Proteomes" id="UP000015388">
    <property type="component" value="Chromosome"/>
</dbReference>
<dbReference type="eggNOG" id="COG0053">
    <property type="taxonomic scope" value="Bacteria"/>
</dbReference>
<evidence type="ECO:0000313" key="10">
    <source>
        <dbReference type="Proteomes" id="UP000015388"/>
    </source>
</evidence>
<dbReference type="HOGENOM" id="CLU_899302_0_0_11"/>
<dbReference type="Pfam" id="PF01545">
    <property type="entry name" value="Cation_efflux"/>
    <property type="match status" value="1"/>
</dbReference>
<sequence length="327" mass="35769">MTHPSEASTGPGHDSLPEEQQEVLRKAVRLEWITIGVLVVTVAAVGLVAGQSQAMRAAWLEDMLSFLPPIAFLVATRLIRRNPSPKHPYGHHRAIGVAHLVAATALLIMGGFLIYSSVMSLITVEKPPIGIIVLFGQDIWLGWLMVIVMALSGIAPVILGRMKLKLAPPLHDKVLYADADMNKADWSTAVATIVGVLGIGMGLWWMDAAAAIVVALSIVYDGVTNLKAAVEDLTDTRVMTLEEKPHPTIDDVEDVARATPWVAECVARARDQGHVFHVEMFVVPHVGHDPSVEEIRRLRDQLHSVDWKVHDVVIAPVPELPKYLLEK</sequence>
<feature type="transmembrane region" description="Helical" evidence="7">
    <location>
        <begin position="139"/>
        <end position="159"/>
    </location>
</feature>
<evidence type="ECO:0000256" key="4">
    <source>
        <dbReference type="ARBA" id="ARBA00022989"/>
    </source>
</evidence>
<dbReference type="InterPro" id="IPR050291">
    <property type="entry name" value="CDF_Transporter"/>
</dbReference>
<dbReference type="InterPro" id="IPR027469">
    <property type="entry name" value="Cation_efflux_TMD_sf"/>
</dbReference>
<evidence type="ECO:0000313" key="9">
    <source>
        <dbReference type="EMBL" id="AGS33532.1"/>
    </source>
</evidence>
<keyword evidence="10" id="KW-1185">Reference proteome</keyword>
<dbReference type="PANTHER" id="PTHR43840:SF15">
    <property type="entry name" value="MITOCHONDRIAL METAL TRANSPORTER 1-RELATED"/>
    <property type="match status" value="1"/>
</dbReference>
<feature type="region of interest" description="Disordered" evidence="6">
    <location>
        <begin position="1"/>
        <end position="20"/>
    </location>
</feature>
<dbReference type="RefSeq" id="WP_020933467.1">
    <property type="nucleotide sequence ID" value="NC_021915.1"/>
</dbReference>
<dbReference type="InterPro" id="IPR058533">
    <property type="entry name" value="Cation_efflux_TM"/>
</dbReference>
<dbReference type="STRING" id="1224163.B841_00245"/>
<dbReference type="Gene3D" id="1.20.1510.10">
    <property type="entry name" value="Cation efflux protein transmembrane domain"/>
    <property type="match status" value="1"/>
</dbReference>
<gene>
    <name evidence="9" type="ORF">B841_00245</name>
</gene>
<dbReference type="PANTHER" id="PTHR43840">
    <property type="entry name" value="MITOCHONDRIAL METAL TRANSPORTER 1-RELATED"/>
    <property type="match status" value="1"/>
</dbReference>
<keyword evidence="2" id="KW-0813">Transport</keyword>
<organism evidence="9 10">
    <name type="scientific">Corynebacterium maris DSM 45190</name>
    <dbReference type="NCBI Taxonomy" id="1224163"/>
    <lineage>
        <taxon>Bacteria</taxon>
        <taxon>Bacillati</taxon>
        <taxon>Actinomycetota</taxon>
        <taxon>Actinomycetes</taxon>
        <taxon>Mycobacteriales</taxon>
        <taxon>Corynebacteriaceae</taxon>
        <taxon>Corynebacterium</taxon>
    </lineage>
</organism>
<dbReference type="OrthoDB" id="9806522at2"/>
<dbReference type="GO" id="GO:0008324">
    <property type="term" value="F:monoatomic cation transmembrane transporter activity"/>
    <property type="evidence" value="ECO:0007669"/>
    <property type="project" value="InterPro"/>
</dbReference>
<evidence type="ECO:0000256" key="5">
    <source>
        <dbReference type="ARBA" id="ARBA00023136"/>
    </source>
</evidence>
<keyword evidence="5 7" id="KW-0472">Membrane</keyword>
<keyword evidence="3 7" id="KW-0812">Transmembrane</keyword>
<dbReference type="GO" id="GO:0016020">
    <property type="term" value="C:membrane"/>
    <property type="evidence" value="ECO:0007669"/>
    <property type="project" value="UniProtKB-SubCell"/>
</dbReference>
<protein>
    <recommendedName>
        <fullName evidence="8">Cation efflux protein transmembrane domain-containing protein</fullName>
    </recommendedName>
</protein>
<proteinExistence type="predicted"/>
<dbReference type="AlphaFoldDB" id="S5SRC8"/>
<name>S5SRC8_9CORY</name>
<evidence type="ECO:0000256" key="3">
    <source>
        <dbReference type="ARBA" id="ARBA00022692"/>
    </source>
</evidence>
<feature type="domain" description="Cation efflux protein transmembrane" evidence="8">
    <location>
        <begin position="40"/>
        <end position="233"/>
    </location>
</feature>
<comment type="subcellular location">
    <subcellularLocation>
        <location evidence="1">Membrane</location>
        <topology evidence="1">Multi-pass membrane protein</topology>
    </subcellularLocation>
</comment>
<feature type="transmembrane region" description="Helical" evidence="7">
    <location>
        <begin position="100"/>
        <end position="119"/>
    </location>
</feature>
<evidence type="ECO:0000256" key="6">
    <source>
        <dbReference type="SAM" id="MobiDB-lite"/>
    </source>
</evidence>
<dbReference type="EMBL" id="CP003924">
    <property type="protein sequence ID" value="AGS33532.1"/>
    <property type="molecule type" value="Genomic_DNA"/>
</dbReference>
<evidence type="ECO:0000256" key="7">
    <source>
        <dbReference type="SAM" id="Phobius"/>
    </source>
</evidence>
<dbReference type="SUPFAM" id="SSF161111">
    <property type="entry name" value="Cation efflux protein transmembrane domain-like"/>
    <property type="match status" value="1"/>
</dbReference>
<keyword evidence="4 7" id="KW-1133">Transmembrane helix</keyword>
<accession>S5SRC8</accession>
<evidence type="ECO:0000256" key="1">
    <source>
        <dbReference type="ARBA" id="ARBA00004141"/>
    </source>
</evidence>
<evidence type="ECO:0000259" key="8">
    <source>
        <dbReference type="Pfam" id="PF01545"/>
    </source>
</evidence>
<evidence type="ECO:0000256" key="2">
    <source>
        <dbReference type="ARBA" id="ARBA00022448"/>
    </source>
</evidence>
<feature type="transmembrane region" description="Helical" evidence="7">
    <location>
        <begin position="63"/>
        <end position="79"/>
    </location>
</feature>
<dbReference type="PATRIC" id="fig|1224163.3.peg.48"/>
<feature type="transmembrane region" description="Helical" evidence="7">
    <location>
        <begin position="30"/>
        <end position="51"/>
    </location>
</feature>